<evidence type="ECO:0008006" key="2">
    <source>
        <dbReference type="Google" id="ProtNLM"/>
    </source>
</evidence>
<dbReference type="InterPro" id="IPR029055">
    <property type="entry name" value="Ntn_hydrolases_N"/>
</dbReference>
<comment type="caution">
    <text evidence="1">The sequence shown here is derived from an EMBL/GenBank/DDBJ whole genome shotgun (WGS) entry which is preliminary data.</text>
</comment>
<proteinExistence type="predicted"/>
<dbReference type="Proteomes" id="UP000886005">
    <property type="component" value="Unassembled WGS sequence"/>
</dbReference>
<dbReference type="EMBL" id="DRLD01000110">
    <property type="protein sequence ID" value="HED09842.1"/>
    <property type="molecule type" value="Genomic_DNA"/>
</dbReference>
<dbReference type="SUPFAM" id="SSF56235">
    <property type="entry name" value="N-terminal nucleophile aminohydrolases (Ntn hydrolases)"/>
    <property type="match status" value="1"/>
</dbReference>
<dbReference type="PANTHER" id="PTHR42824:SF1">
    <property type="entry name" value="GLUTAMINE AMIDOTRANSFERASE YAFJ-RELATED"/>
    <property type="match status" value="1"/>
</dbReference>
<organism evidence="1">
    <name type="scientific">Caldithrix abyssi</name>
    <dbReference type="NCBI Taxonomy" id="187145"/>
    <lineage>
        <taxon>Bacteria</taxon>
        <taxon>Pseudomonadati</taxon>
        <taxon>Calditrichota</taxon>
        <taxon>Calditrichia</taxon>
        <taxon>Calditrichales</taxon>
        <taxon>Calditrichaceae</taxon>
        <taxon>Caldithrix</taxon>
    </lineage>
</organism>
<dbReference type="PANTHER" id="PTHR42824">
    <property type="entry name" value="GLUTAMINE AMIDOTRANSFERASE"/>
    <property type="match status" value="1"/>
</dbReference>
<name>A0A7V1PUQ2_CALAY</name>
<evidence type="ECO:0000313" key="1">
    <source>
        <dbReference type="EMBL" id="HED09842.1"/>
    </source>
</evidence>
<dbReference type="Gene3D" id="3.60.20.10">
    <property type="entry name" value="Glutamine Phosphoribosylpyrophosphate, subunit 1, domain 1"/>
    <property type="match status" value="1"/>
</dbReference>
<gene>
    <name evidence="1" type="ORF">ENJ10_04075</name>
</gene>
<protein>
    <recommendedName>
        <fullName evidence="2">Glutamine amidotransferase type-2 domain-containing protein</fullName>
    </recommendedName>
</protein>
<dbReference type="AlphaFoldDB" id="A0A7V1PUQ2"/>
<sequence>MCRILAVQSPRPFDMRGHLRAFARICESSEEYQGHGWGMAWLEGDERRIHKSLKPVWEEDFSGWGRSRFLLAHARSAFRNEGIEIENNMPFFDEKHVFVFNGELRGVRIREHGRIGAEKIFNYIKRFYRGDMKAALEKGTGVIIKKTRYVRAMNIMISDMEKLYFSNIYGENPAYFSLYRKSEGEVTVHCSQPYPGEAGWQKLSNHTLGVWP</sequence>
<reference evidence="1" key="1">
    <citation type="journal article" date="2020" name="mSystems">
        <title>Genome- and Community-Level Interaction Insights into Carbon Utilization and Element Cycling Functions of Hydrothermarchaeota in Hydrothermal Sediment.</title>
        <authorList>
            <person name="Zhou Z."/>
            <person name="Liu Y."/>
            <person name="Xu W."/>
            <person name="Pan J."/>
            <person name="Luo Z.H."/>
            <person name="Li M."/>
        </authorList>
    </citation>
    <scope>NUCLEOTIDE SEQUENCE [LARGE SCALE GENOMIC DNA]</scope>
    <source>
        <strain evidence="1">HyVt-456</strain>
    </source>
</reference>
<accession>A0A7V1PUQ2</accession>